<evidence type="ECO:0000256" key="3">
    <source>
        <dbReference type="ARBA" id="ARBA00023163"/>
    </source>
</evidence>
<dbReference type="Pfam" id="PF13443">
    <property type="entry name" value="HTH_26"/>
    <property type="match status" value="1"/>
</dbReference>
<sequence length="119" mass="13705">MDEYDKKVFAKNLNRLMEEHNVSQTDIKNILGVSKSTVSAWCNGIKIPRMDKIETLAKFFNCRKSDLIEDKPKESETKSTDKELKVALFGGDGEVTDEMWDEVKKFAQYIKSTYGNKED</sequence>
<dbReference type="PANTHER" id="PTHR40661">
    <property type="match status" value="1"/>
</dbReference>
<evidence type="ECO:0000313" key="6">
    <source>
        <dbReference type="Proteomes" id="UP000824205"/>
    </source>
</evidence>
<dbReference type="SUPFAM" id="SSF47413">
    <property type="entry name" value="lambda repressor-like DNA-binding domains"/>
    <property type="match status" value="1"/>
</dbReference>
<dbReference type="Proteomes" id="UP000824205">
    <property type="component" value="Unassembled WGS sequence"/>
</dbReference>
<organism evidence="5 6">
    <name type="scientific">Candidatus Eubacterium faecipullorum</name>
    <dbReference type="NCBI Taxonomy" id="2838571"/>
    <lineage>
        <taxon>Bacteria</taxon>
        <taxon>Bacillati</taxon>
        <taxon>Bacillota</taxon>
        <taxon>Clostridia</taxon>
        <taxon>Eubacteriales</taxon>
        <taxon>Eubacteriaceae</taxon>
        <taxon>Eubacterium</taxon>
    </lineage>
</organism>
<evidence type="ECO:0000313" key="5">
    <source>
        <dbReference type="EMBL" id="HIW86021.1"/>
    </source>
</evidence>
<reference evidence="5" key="1">
    <citation type="journal article" date="2021" name="PeerJ">
        <title>Extensive microbial diversity within the chicken gut microbiome revealed by metagenomics and culture.</title>
        <authorList>
            <person name="Gilroy R."/>
            <person name="Ravi A."/>
            <person name="Getino M."/>
            <person name="Pursley I."/>
            <person name="Horton D.L."/>
            <person name="Alikhan N.F."/>
            <person name="Baker D."/>
            <person name="Gharbi K."/>
            <person name="Hall N."/>
            <person name="Watson M."/>
            <person name="Adriaenssens E.M."/>
            <person name="Foster-Nyarko E."/>
            <person name="Jarju S."/>
            <person name="Secka A."/>
            <person name="Antonio M."/>
            <person name="Oren A."/>
            <person name="Chaudhuri R.R."/>
            <person name="La Ragione R."/>
            <person name="Hildebrand F."/>
            <person name="Pallen M.J."/>
        </authorList>
    </citation>
    <scope>NUCLEOTIDE SEQUENCE</scope>
    <source>
        <strain evidence="5">421</strain>
    </source>
</reference>
<dbReference type="PANTHER" id="PTHR40661:SF1">
    <property type="entry name" value="HTH CRO_C1-TYPE DOMAIN-CONTAINING PROTEIN"/>
    <property type="match status" value="1"/>
</dbReference>
<dbReference type="GO" id="GO:0003677">
    <property type="term" value="F:DNA binding"/>
    <property type="evidence" value="ECO:0007669"/>
    <property type="project" value="UniProtKB-KW"/>
</dbReference>
<keyword evidence="3" id="KW-0804">Transcription</keyword>
<dbReference type="CDD" id="cd00093">
    <property type="entry name" value="HTH_XRE"/>
    <property type="match status" value="1"/>
</dbReference>
<reference evidence="5" key="2">
    <citation type="submission" date="2021-04" db="EMBL/GenBank/DDBJ databases">
        <authorList>
            <person name="Gilroy R."/>
        </authorList>
    </citation>
    <scope>NUCLEOTIDE SEQUENCE</scope>
    <source>
        <strain evidence="5">421</strain>
    </source>
</reference>
<dbReference type="InterPro" id="IPR001387">
    <property type="entry name" value="Cro/C1-type_HTH"/>
</dbReference>
<gene>
    <name evidence="5" type="ORF">IAA48_05940</name>
</gene>
<name>A0A9D1RG84_9FIRM</name>
<evidence type="ECO:0000259" key="4">
    <source>
        <dbReference type="PROSITE" id="PS50943"/>
    </source>
</evidence>
<comment type="caution">
    <text evidence="5">The sequence shown here is derived from an EMBL/GenBank/DDBJ whole genome shotgun (WGS) entry which is preliminary data.</text>
</comment>
<dbReference type="EMBL" id="DXGE01000024">
    <property type="protein sequence ID" value="HIW86021.1"/>
    <property type="molecule type" value="Genomic_DNA"/>
</dbReference>
<feature type="domain" description="HTH cro/C1-type" evidence="4">
    <location>
        <begin position="13"/>
        <end position="67"/>
    </location>
</feature>
<evidence type="ECO:0000256" key="1">
    <source>
        <dbReference type="ARBA" id="ARBA00023015"/>
    </source>
</evidence>
<dbReference type="AlphaFoldDB" id="A0A9D1RG84"/>
<dbReference type="Gene3D" id="1.10.260.40">
    <property type="entry name" value="lambda repressor-like DNA-binding domains"/>
    <property type="match status" value="1"/>
</dbReference>
<protein>
    <submittedName>
        <fullName evidence="5">Helix-turn-helix domain-containing protein</fullName>
    </submittedName>
</protein>
<proteinExistence type="predicted"/>
<keyword evidence="1" id="KW-0805">Transcription regulation</keyword>
<evidence type="ECO:0000256" key="2">
    <source>
        <dbReference type="ARBA" id="ARBA00023125"/>
    </source>
</evidence>
<dbReference type="PROSITE" id="PS50943">
    <property type="entry name" value="HTH_CROC1"/>
    <property type="match status" value="1"/>
</dbReference>
<dbReference type="InterPro" id="IPR010982">
    <property type="entry name" value="Lambda_DNA-bd_dom_sf"/>
</dbReference>
<keyword evidence="2" id="KW-0238">DNA-binding</keyword>
<dbReference type="SMART" id="SM00530">
    <property type="entry name" value="HTH_XRE"/>
    <property type="match status" value="1"/>
</dbReference>
<accession>A0A9D1RG84</accession>